<dbReference type="STRING" id="759620.WS105_0652"/>
<reference evidence="2" key="2">
    <citation type="submission" date="2014-08" db="EMBL/GenBank/DDBJ databases">
        <title>Complete genome of Weissella ceti strain WS74 isolated from diseased rainbow trout in Brazil.</title>
        <authorList>
            <person name="Figueiredo H.C.P."/>
            <person name="Leal C.A.G."/>
            <person name="Pereira F.L."/>
            <person name="Soares S.C."/>
            <person name="Dorella F.A."/>
            <person name="Carvalho A.F."/>
            <person name="Azevedo V.A.C."/>
        </authorList>
    </citation>
    <scope>NUCLEOTIDE SEQUENCE [LARGE SCALE GENOMIC DNA]</scope>
    <source>
        <strain evidence="2">WS74</strain>
    </source>
</reference>
<sequence>MSYDLLAILGFIGVLVSIGMLGRAVEATYEWSVNLWHKKRALKVAANNTLGK</sequence>
<keyword evidence="2" id="KW-1185">Reference proteome</keyword>
<evidence type="ECO:0000313" key="2">
    <source>
        <dbReference type="Proteomes" id="UP000029079"/>
    </source>
</evidence>
<dbReference type="RefSeq" id="WP_158501074.1">
    <property type="nucleotide sequence ID" value="NZ_CP009223.1"/>
</dbReference>
<dbReference type="EMBL" id="CP009223">
    <property type="protein sequence ID" value="AIM63103.1"/>
    <property type="molecule type" value="Genomic_DNA"/>
</dbReference>
<protein>
    <submittedName>
        <fullName evidence="1">Uncharacterized protein</fullName>
    </submittedName>
</protein>
<name>A0A088GG69_9LACO</name>
<dbReference type="Proteomes" id="UP000029079">
    <property type="component" value="Chromosome"/>
</dbReference>
<organism evidence="1 2">
    <name type="scientific">Weissella ceti</name>
    <dbReference type="NCBI Taxonomy" id="759620"/>
    <lineage>
        <taxon>Bacteria</taxon>
        <taxon>Bacillati</taxon>
        <taxon>Bacillota</taxon>
        <taxon>Bacilli</taxon>
        <taxon>Lactobacillales</taxon>
        <taxon>Lactobacillaceae</taxon>
        <taxon>Weissella</taxon>
    </lineage>
</organism>
<evidence type="ECO:0000313" key="1">
    <source>
        <dbReference type="EMBL" id="AIM63103.1"/>
    </source>
</evidence>
<accession>A0A088GG69</accession>
<proteinExistence type="predicted"/>
<reference evidence="1 2" key="1">
    <citation type="journal article" date="2014" name="Genome Announc.">
        <title>Complete Genome Sequences of Fish Pathogenic Weissella ceti Strains WS74 and WS105.</title>
        <authorList>
            <person name="Figueiredo H.C."/>
            <person name="Leal C.A."/>
            <person name="Dorella F.A."/>
            <person name="Carvalho A.F."/>
            <person name="Soares S.C."/>
            <person name="Pereira F.L."/>
            <person name="Azevedo V.A."/>
        </authorList>
    </citation>
    <scope>NUCLEOTIDE SEQUENCE [LARGE SCALE GENOMIC DNA]</scope>
    <source>
        <strain evidence="1 2">WS74</strain>
    </source>
</reference>
<dbReference type="AlphaFoldDB" id="A0A088GG69"/>
<dbReference type="KEGG" id="wct:WS74_0851"/>
<gene>
    <name evidence="1" type="ORF">WS74_0851</name>
</gene>